<evidence type="ECO:0000259" key="10">
    <source>
        <dbReference type="PROSITE" id="PS50850"/>
    </source>
</evidence>
<evidence type="ECO:0000256" key="5">
    <source>
        <dbReference type="ARBA" id="ARBA00022597"/>
    </source>
</evidence>
<keyword evidence="7 9" id="KW-1133">Transmembrane helix</keyword>
<evidence type="ECO:0000256" key="4">
    <source>
        <dbReference type="ARBA" id="ARBA00022475"/>
    </source>
</evidence>
<keyword evidence="4" id="KW-1003">Cell membrane</keyword>
<comment type="subcellular location">
    <subcellularLocation>
        <location evidence="1">Cell membrane</location>
        <topology evidence="1">Multi-pass membrane protein</topology>
    </subcellularLocation>
</comment>
<feature type="transmembrane region" description="Helical" evidence="9">
    <location>
        <begin position="82"/>
        <end position="102"/>
    </location>
</feature>
<protein>
    <submittedName>
        <fullName evidence="11">MFS transporter</fullName>
    </submittedName>
</protein>
<evidence type="ECO:0000313" key="12">
    <source>
        <dbReference type="Proteomes" id="UP001610861"/>
    </source>
</evidence>
<comment type="similarity">
    <text evidence="2">Belongs to the major facilitator superfamily. Set transporter family.</text>
</comment>
<dbReference type="InterPro" id="IPR020846">
    <property type="entry name" value="MFS_dom"/>
</dbReference>
<feature type="transmembrane region" description="Helical" evidence="9">
    <location>
        <begin position="108"/>
        <end position="129"/>
    </location>
</feature>
<evidence type="ECO:0000256" key="3">
    <source>
        <dbReference type="ARBA" id="ARBA00022448"/>
    </source>
</evidence>
<evidence type="ECO:0000256" key="8">
    <source>
        <dbReference type="ARBA" id="ARBA00023136"/>
    </source>
</evidence>
<dbReference type="PANTHER" id="PTHR23535">
    <property type="entry name" value="SUGAR EFFLUX TRANSPORTER A-RELATED"/>
    <property type="match status" value="1"/>
</dbReference>
<dbReference type="InterPro" id="IPR036259">
    <property type="entry name" value="MFS_trans_sf"/>
</dbReference>
<feature type="transmembrane region" description="Helical" evidence="9">
    <location>
        <begin position="281"/>
        <end position="300"/>
    </location>
</feature>
<evidence type="ECO:0000256" key="6">
    <source>
        <dbReference type="ARBA" id="ARBA00022692"/>
    </source>
</evidence>
<comment type="caution">
    <text evidence="11">The sequence shown here is derived from an EMBL/GenBank/DDBJ whole genome shotgun (WGS) entry which is preliminary data.</text>
</comment>
<feature type="transmembrane region" description="Helical" evidence="9">
    <location>
        <begin position="347"/>
        <end position="365"/>
    </location>
</feature>
<reference evidence="11 12" key="1">
    <citation type="submission" date="2024-09" db="EMBL/GenBank/DDBJ databases">
        <authorList>
            <person name="Pan X."/>
        </authorList>
    </citation>
    <scope>NUCLEOTIDE SEQUENCE [LARGE SCALE GENOMIC DNA]</scope>
    <source>
        <strain evidence="11 12">B2969</strain>
    </source>
</reference>
<feature type="transmembrane region" description="Helical" evidence="9">
    <location>
        <begin position="210"/>
        <end position="228"/>
    </location>
</feature>
<feature type="transmembrane region" description="Helical" evidence="9">
    <location>
        <begin position="306"/>
        <end position="327"/>
    </location>
</feature>
<gene>
    <name evidence="11" type="ORF">ACH3VR_22075</name>
</gene>
<keyword evidence="8 9" id="KW-0472">Membrane</keyword>
<evidence type="ECO:0000256" key="2">
    <source>
        <dbReference type="ARBA" id="ARBA00006523"/>
    </source>
</evidence>
<dbReference type="EMBL" id="JBIQWL010000015">
    <property type="protein sequence ID" value="MFH8253071.1"/>
    <property type="molecule type" value="Genomic_DNA"/>
</dbReference>
<feature type="transmembrane region" description="Helical" evidence="9">
    <location>
        <begin position="21"/>
        <end position="43"/>
    </location>
</feature>
<feature type="transmembrane region" description="Helical" evidence="9">
    <location>
        <begin position="371"/>
        <end position="390"/>
    </location>
</feature>
<evidence type="ECO:0000256" key="1">
    <source>
        <dbReference type="ARBA" id="ARBA00004651"/>
    </source>
</evidence>
<evidence type="ECO:0000256" key="7">
    <source>
        <dbReference type="ARBA" id="ARBA00022989"/>
    </source>
</evidence>
<evidence type="ECO:0000313" key="11">
    <source>
        <dbReference type="EMBL" id="MFH8253071.1"/>
    </source>
</evidence>
<organism evidence="11 12">
    <name type="scientific">Microbacterium alkaliflavum</name>
    <dbReference type="NCBI Taxonomy" id="3248839"/>
    <lineage>
        <taxon>Bacteria</taxon>
        <taxon>Bacillati</taxon>
        <taxon>Actinomycetota</taxon>
        <taxon>Actinomycetes</taxon>
        <taxon>Micrococcales</taxon>
        <taxon>Microbacteriaceae</taxon>
        <taxon>Microbacterium</taxon>
    </lineage>
</organism>
<feature type="transmembrane region" description="Helical" evidence="9">
    <location>
        <begin position="171"/>
        <end position="189"/>
    </location>
</feature>
<sequence>MSATRDDNTRREPSRGARVSVQTAAFTWGLQFAFLNPALALLLSTQLHATDAQVGLALALYNASGFVASLIIPGWADRRRTYLNWMLVCGFLTLALAGVLAVSGSLSVAIVALIVLGGPAGVGSSLFFAHLRSAGFGPSDILSTRAMVSVAWVAGPPVAMLLAGWIGTRAVLAAIVVISLVGMGAILGMRRHGKESPASARTADDPSVPISKVRIAVIVTAFVALQATNATASSIMTLFTVNSLHLNAIWGGVALGVAALAEVPALMLLGRLTPRFGQVPLLLVGCVVGILFYVLMAIVHDPVTLIAAQLLNAWFFATVTGIGLTLFQDIIPRPGLASGLFTNTRRIGAVVAGGVIAIAGTSLGFPGVFTACAILTALALMLVIIVWRSIRIRQKVQET</sequence>
<proteinExistence type="inferred from homology"/>
<dbReference type="PANTHER" id="PTHR23535:SF2">
    <property type="entry name" value="SUGAR EFFLUX TRANSPORTER A-RELATED"/>
    <property type="match status" value="1"/>
</dbReference>
<evidence type="ECO:0000256" key="9">
    <source>
        <dbReference type="SAM" id="Phobius"/>
    </source>
</evidence>
<feature type="domain" description="Major facilitator superfamily (MFS) profile" evidence="10">
    <location>
        <begin position="17"/>
        <end position="391"/>
    </location>
</feature>
<dbReference type="SUPFAM" id="SSF103473">
    <property type="entry name" value="MFS general substrate transporter"/>
    <property type="match status" value="1"/>
</dbReference>
<name>A0ABW7QDV0_9MICO</name>
<feature type="transmembrane region" description="Helical" evidence="9">
    <location>
        <begin position="55"/>
        <end position="75"/>
    </location>
</feature>
<feature type="transmembrane region" description="Helical" evidence="9">
    <location>
        <begin position="248"/>
        <end position="269"/>
    </location>
</feature>
<dbReference type="PROSITE" id="PS50850">
    <property type="entry name" value="MFS"/>
    <property type="match status" value="1"/>
</dbReference>
<keyword evidence="6 9" id="KW-0812">Transmembrane</keyword>
<dbReference type="Gene3D" id="1.20.1250.20">
    <property type="entry name" value="MFS general substrate transporter like domains"/>
    <property type="match status" value="2"/>
</dbReference>
<feature type="transmembrane region" description="Helical" evidence="9">
    <location>
        <begin position="141"/>
        <end position="165"/>
    </location>
</feature>
<keyword evidence="12" id="KW-1185">Reference proteome</keyword>
<dbReference type="Proteomes" id="UP001610861">
    <property type="component" value="Unassembled WGS sequence"/>
</dbReference>
<keyword evidence="3" id="KW-0813">Transport</keyword>
<dbReference type="RefSeq" id="WP_397558497.1">
    <property type="nucleotide sequence ID" value="NZ_JBIQWL010000015.1"/>
</dbReference>
<accession>A0ABW7QDV0</accession>
<dbReference type="Pfam" id="PF07690">
    <property type="entry name" value="MFS_1"/>
    <property type="match status" value="1"/>
</dbReference>
<keyword evidence="5" id="KW-0762">Sugar transport</keyword>
<dbReference type="InterPro" id="IPR011701">
    <property type="entry name" value="MFS"/>
</dbReference>